<proteinExistence type="predicted"/>
<dbReference type="Pfam" id="PF01266">
    <property type="entry name" value="DAO"/>
    <property type="match status" value="1"/>
</dbReference>
<dbReference type="Gene3D" id="3.30.9.10">
    <property type="entry name" value="D-Amino Acid Oxidase, subunit A, domain 2"/>
    <property type="match status" value="1"/>
</dbReference>
<reference evidence="2 3" key="1">
    <citation type="submission" date="2021-03" db="EMBL/GenBank/DDBJ databases">
        <title>Antimicrobial resistance genes in bacteria isolated from Japanese honey, and their potential for conferring macrolide and lincosamide resistance in the American foulbrood pathogen Paenibacillus larvae.</title>
        <authorList>
            <person name="Okamoto M."/>
            <person name="Kumagai M."/>
            <person name="Kanamori H."/>
            <person name="Takamatsu D."/>
        </authorList>
    </citation>
    <scope>NUCLEOTIDE SEQUENCE [LARGE SCALE GENOMIC DNA]</scope>
    <source>
        <strain evidence="2 3">J34TS1</strain>
    </source>
</reference>
<organism evidence="2 3">
    <name type="scientific">Paenibacillus azoreducens</name>
    <dbReference type="NCBI Taxonomy" id="116718"/>
    <lineage>
        <taxon>Bacteria</taxon>
        <taxon>Bacillati</taxon>
        <taxon>Bacillota</taxon>
        <taxon>Bacilli</taxon>
        <taxon>Bacillales</taxon>
        <taxon>Paenibacillaceae</taxon>
        <taxon>Paenibacillus</taxon>
    </lineage>
</organism>
<accession>A0A919Y6N6</accession>
<gene>
    <name evidence="2" type="ORF">J34TS1_07010</name>
</gene>
<keyword evidence="3" id="KW-1185">Reference proteome</keyword>
<dbReference type="GO" id="GO:0005737">
    <property type="term" value="C:cytoplasm"/>
    <property type="evidence" value="ECO:0007669"/>
    <property type="project" value="TreeGrafter"/>
</dbReference>
<comment type="caution">
    <text evidence="2">The sequence shown here is derived from an EMBL/GenBank/DDBJ whole genome shotgun (WGS) entry which is preliminary data.</text>
</comment>
<dbReference type="PANTHER" id="PTHR13847:SF201">
    <property type="entry name" value="PUTATIBE OXIDOREDUCTASE"/>
    <property type="match status" value="1"/>
</dbReference>
<name>A0A919Y6N6_9BACL</name>
<dbReference type="InterPro" id="IPR006076">
    <property type="entry name" value="FAD-dep_OxRdtase"/>
</dbReference>
<dbReference type="SUPFAM" id="SSF51905">
    <property type="entry name" value="FAD/NAD(P)-binding domain"/>
    <property type="match status" value="1"/>
</dbReference>
<evidence type="ECO:0000313" key="3">
    <source>
        <dbReference type="Proteomes" id="UP000682811"/>
    </source>
</evidence>
<dbReference type="EMBL" id="BORT01000002">
    <property type="protein sequence ID" value="GIO45936.1"/>
    <property type="molecule type" value="Genomic_DNA"/>
</dbReference>
<feature type="domain" description="FAD dependent oxidoreductase" evidence="1">
    <location>
        <begin position="30"/>
        <end position="382"/>
    </location>
</feature>
<dbReference type="PANTHER" id="PTHR13847">
    <property type="entry name" value="SARCOSINE DEHYDROGENASE-RELATED"/>
    <property type="match status" value="1"/>
</dbReference>
<dbReference type="InterPro" id="IPR036188">
    <property type="entry name" value="FAD/NAD-bd_sf"/>
</dbReference>
<protein>
    <submittedName>
        <fullName evidence="2">Oxidoreductase</fullName>
    </submittedName>
</protein>
<evidence type="ECO:0000313" key="2">
    <source>
        <dbReference type="EMBL" id="GIO45936.1"/>
    </source>
</evidence>
<dbReference type="AlphaFoldDB" id="A0A919Y6N6"/>
<sequence>MILTSGNPAWPHTLHPIPQYPMLNRDLDCDCLIVGGGMSGAILTYELARRNIKTVTIEKRTVGGGSTSANTGLLQILNDKTLTSIIHTFGEETGVKFYKLCEQAMQKLNTAVKCLDPDPEFIPRPSLYYASYEEDVKLLREEYATLRKYGFNAEFWDQAKIEKHMPFSKPAALYTQGDAEVNPTRLIHALFQGAIGRGAQVYEHTEAIHFEYGKQGVTCDTRTNKIRADNVVFTTGYETQDMKKDKNAILKVSYAMMTNPVEDLSDWHERCLIWETARPYLYFRTARDRRILAGGFDEEPPPPEKWEARSLHFSRYLLDEIRKLFPRYEGLKADYHWAGIFGSTHDGLPMIGTHPDYPYCYFVEAYGGNGTVYCMMAADMLGDVLTGQKRPEMEMFSLQRTSKPSPPKP</sequence>
<dbReference type="RefSeq" id="WP_212977030.1">
    <property type="nucleotide sequence ID" value="NZ_AP025343.1"/>
</dbReference>
<evidence type="ECO:0000259" key="1">
    <source>
        <dbReference type="Pfam" id="PF01266"/>
    </source>
</evidence>
<dbReference type="Gene3D" id="3.50.50.60">
    <property type="entry name" value="FAD/NAD(P)-binding domain"/>
    <property type="match status" value="1"/>
</dbReference>
<dbReference type="Proteomes" id="UP000682811">
    <property type="component" value="Unassembled WGS sequence"/>
</dbReference>